<dbReference type="AlphaFoldDB" id="A0A9W5YDX0"/>
<accession>A0A9W5YDX0</accession>
<dbReference type="SUPFAM" id="SSF55729">
    <property type="entry name" value="Acyl-CoA N-acyltransferases (Nat)"/>
    <property type="match status" value="1"/>
</dbReference>
<dbReference type="Pfam" id="PF13302">
    <property type="entry name" value="Acetyltransf_3"/>
    <property type="match status" value="1"/>
</dbReference>
<dbReference type="RefSeq" id="WP_281817443.1">
    <property type="nucleotide sequence ID" value="NZ_BRLB01000012.1"/>
</dbReference>
<dbReference type="InterPro" id="IPR016181">
    <property type="entry name" value="Acyl_CoA_acyltransferase"/>
</dbReference>
<evidence type="ECO:0000313" key="2">
    <source>
        <dbReference type="EMBL" id="GKX30891.1"/>
    </source>
</evidence>
<dbReference type="InterPro" id="IPR000182">
    <property type="entry name" value="GNAT_dom"/>
</dbReference>
<gene>
    <name evidence="2" type="ORF">SH1V18_33710</name>
</gene>
<evidence type="ECO:0000313" key="3">
    <source>
        <dbReference type="Proteomes" id="UP001144256"/>
    </source>
</evidence>
<name>A0A9W5YDX0_9FIRM</name>
<protein>
    <submittedName>
        <fullName evidence="2">Acetyltransferase</fullName>
    </submittedName>
</protein>
<dbReference type="Gene3D" id="3.40.630.30">
    <property type="match status" value="1"/>
</dbReference>
<keyword evidence="3" id="KW-1185">Reference proteome</keyword>
<reference evidence="2" key="1">
    <citation type="submission" date="2022-06" db="EMBL/GenBank/DDBJ databases">
        <title>Vallitalea longa sp. nov., an anaerobic bacterium isolated from marine sediment.</title>
        <authorList>
            <person name="Hirano S."/>
            <person name="Terahara T."/>
            <person name="Mori K."/>
            <person name="Hamada M."/>
            <person name="Matsumoto R."/>
            <person name="Kobayashi T."/>
        </authorList>
    </citation>
    <scope>NUCLEOTIDE SEQUENCE</scope>
    <source>
        <strain evidence="2">SH18-1</strain>
    </source>
</reference>
<dbReference type="PROSITE" id="PS51186">
    <property type="entry name" value="GNAT"/>
    <property type="match status" value="1"/>
</dbReference>
<dbReference type="EMBL" id="BRLB01000012">
    <property type="protein sequence ID" value="GKX30891.1"/>
    <property type="molecule type" value="Genomic_DNA"/>
</dbReference>
<dbReference type="PANTHER" id="PTHR43415:SF3">
    <property type="entry name" value="GNAT-FAMILY ACETYLTRANSFERASE"/>
    <property type="match status" value="1"/>
</dbReference>
<dbReference type="GO" id="GO:0016747">
    <property type="term" value="F:acyltransferase activity, transferring groups other than amino-acyl groups"/>
    <property type="evidence" value="ECO:0007669"/>
    <property type="project" value="InterPro"/>
</dbReference>
<dbReference type="PANTHER" id="PTHR43415">
    <property type="entry name" value="SPERMIDINE N(1)-ACETYLTRANSFERASE"/>
    <property type="match status" value="1"/>
</dbReference>
<feature type="domain" description="N-acetyltransferase" evidence="1">
    <location>
        <begin position="8"/>
        <end position="169"/>
    </location>
</feature>
<proteinExistence type="predicted"/>
<sequence length="181" mass="21349">MLIQHEDIVIRNAELKDSKILCEWWNNGEIMAHAGFPHGLETTEEKIKNDLKNDSDETRRRLIIEYNIEPIGEMSYRYIGCNTAEMGIKICDVTRQNKGLGTIILKLFITSLFDEYNVKKIVLDTNLNNKRAQHVYEKIGFKQVKTNYDSWKNQLGELQSFIYYELSKEHFVNLNTFYKNF</sequence>
<evidence type="ECO:0000259" key="1">
    <source>
        <dbReference type="PROSITE" id="PS51186"/>
    </source>
</evidence>
<organism evidence="2 3">
    <name type="scientific">Vallitalea longa</name>
    <dbReference type="NCBI Taxonomy" id="2936439"/>
    <lineage>
        <taxon>Bacteria</taxon>
        <taxon>Bacillati</taxon>
        <taxon>Bacillota</taxon>
        <taxon>Clostridia</taxon>
        <taxon>Lachnospirales</taxon>
        <taxon>Vallitaleaceae</taxon>
        <taxon>Vallitalea</taxon>
    </lineage>
</organism>
<dbReference type="Proteomes" id="UP001144256">
    <property type="component" value="Unassembled WGS sequence"/>
</dbReference>
<comment type="caution">
    <text evidence="2">The sequence shown here is derived from an EMBL/GenBank/DDBJ whole genome shotgun (WGS) entry which is preliminary data.</text>
</comment>